<feature type="compositionally biased region" description="Low complexity" evidence="5">
    <location>
        <begin position="107"/>
        <end position="116"/>
    </location>
</feature>
<dbReference type="Proteomes" id="UP000232323">
    <property type="component" value="Unassembled WGS sequence"/>
</dbReference>
<keyword evidence="6" id="KW-0472">Membrane</keyword>
<evidence type="ECO:0000313" key="9">
    <source>
        <dbReference type="Proteomes" id="UP000232323"/>
    </source>
</evidence>
<feature type="transmembrane region" description="Helical" evidence="6">
    <location>
        <begin position="182"/>
        <end position="210"/>
    </location>
</feature>
<dbReference type="InterPro" id="IPR006935">
    <property type="entry name" value="Helicase/UvrB_N"/>
</dbReference>
<evidence type="ECO:0000259" key="7">
    <source>
        <dbReference type="PROSITE" id="PS51192"/>
    </source>
</evidence>
<feature type="transmembrane region" description="Helical" evidence="6">
    <location>
        <begin position="230"/>
        <end position="248"/>
    </location>
</feature>
<dbReference type="GO" id="GO:0016787">
    <property type="term" value="F:hydrolase activity"/>
    <property type="evidence" value="ECO:0007669"/>
    <property type="project" value="UniProtKB-KW"/>
</dbReference>
<evidence type="ECO:0000256" key="6">
    <source>
        <dbReference type="SAM" id="Phobius"/>
    </source>
</evidence>
<dbReference type="InterPro" id="IPR014001">
    <property type="entry name" value="Helicase_ATP-bd"/>
</dbReference>
<feature type="domain" description="Helicase ATP-binding" evidence="7">
    <location>
        <begin position="723"/>
        <end position="872"/>
    </location>
</feature>
<keyword evidence="1" id="KW-0547">Nucleotide-binding</keyword>
<dbReference type="PROSITE" id="PS51192">
    <property type="entry name" value="HELICASE_ATP_BIND_1"/>
    <property type="match status" value="1"/>
</dbReference>
<dbReference type="Pfam" id="PF04851">
    <property type="entry name" value="ResIII"/>
    <property type="match status" value="1"/>
</dbReference>
<keyword evidence="6" id="KW-1133">Transmembrane helix</keyword>
<dbReference type="GO" id="GO:0004386">
    <property type="term" value="F:helicase activity"/>
    <property type="evidence" value="ECO:0007669"/>
    <property type="project" value="UniProtKB-KW"/>
</dbReference>
<evidence type="ECO:0000313" key="8">
    <source>
        <dbReference type="EMBL" id="GAX84533.1"/>
    </source>
</evidence>
<evidence type="ECO:0000256" key="5">
    <source>
        <dbReference type="SAM" id="MobiDB-lite"/>
    </source>
</evidence>
<dbReference type="PANTHER" id="PTHR11274">
    <property type="entry name" value="RAD25/XP-B DNA REPAIR HELICASE"/>
    <property type="match status" value="1"/>
</dbReference>
<dbReference type="AlphaFoldDB" id="A0A250XNG5"/>
<feature type="region of interest" description="Disordered" evidence="5">
    <location>
        <begin position="1"/>
        <end position="116"/>
    </location>
</feature>
<feature type="compositionally biased region" description="Pro residues" evidence="5">
    <location>
        <begin position="16"/>
        <end position="35"/>
    </location>
</feature>
<accession>A0A250XNG5</accession>
<dbReference type="GO" id="GO:0005524">
    <property type="term" value="F:ATP binding"/>
    <property type="evidence" value="ECO:0007669"/>
    <property type="project" value="UniProtKB-KW"/>
</dbReference>
<dbReference type="CDD" id="cd17926">
    <property type="entry name" value="DEXHc_RE"/>
    <property type="match status" value="1"/>
</dbReference>
<keyword evidence="6" id="KW-0812">Transmembrane</keyword>
<reference evidence="8 9" key="1">
    <citation type="submission" date="2017-08" db="EMBL/GenBank/DDBJ databases">
        <title>Acidophilic green algal genome provides insights into adaptation to an acidic environment.</title>
        <authorList>
            <person name="Hirooka S."/>
            <person name="Hirose Y."/>
            <person name="Kanesaki Y."/>
            <person name="Higuchi S."/>
            <person name="Fujiwara T."/>
            <person name="Onuma R."/>
            <person name="Era A."/>
            <person name="Ohbayashi R."/>
            <person name="Uzuka A."/>
            <person name="Nozaki H."/>
            <person name="Yoshikawa H."/>
            <person name="Miyagishima S.Y."/>
        </authorList>
    </citation>
    <scope>NUCLEOTIDE SEQUENCE [LARGE SCALE GENOMIC DNA]</scope>
    <source>
        <strain evidence="8 9">NIES-2499</strain>
    </source>
</reference>
<evidence type="ECO:0000256" key="4">
    <source>
        <dbReference type="ARBA" id="ARBA00022840"/>
    </source>
</evidence>
<protein>
    <recommendedName>
        <fullName evidence="7">Helicase ATP-binding domain-containing protein</fullName>
    </recommendedName>
</protein>
<sequence>MNPFGEDSTRWGASPFPVPTGPHPGPPPGPRPPYSLPMDTALRNFQNSGPFALPSYRPSDQEQQPPVMNFGPPNAGPPNFAPPIARPQNAGPPNFAPPIARPPIAGPPDAGATPGAESKELPLAAAIELGGGQAPDGITVSATVVFRVVRVMLLWIAFYFVERAYEATYIERTLAEGGRPPSLKYLVLAAVGLEVAFTGLVFLLLAAVSASLKSPNNSFVLDGPFLRQLLIEYILSTAILVLLGIAFASVAQDGSLFRYQEDGARGIRALCILQLLVAATVVFVVGAVVNDVPTLMPLITTMVKHEARLDRARGHGDPGRDHGAGAVFAAVRHALDVHVREHRPRHAVLGAEQAGRLRQGDAALGPDRDGRRLERSGDRCDGGVRERLVAARGDVLCALFRGQAGCGGCRGFEVGCEVGGESYGGRSPAVLRRRLWRLVAQRAEGAADGRGVRLVHAVGDGHQSTDRDGRGRPVCPPAVLVRDRPVRHIRGPVGLGVVGVPAVGDAGVPLADRGVPGRLRPEAGRLGVRAAEVEVALPGLDLGRVRHRAGPCIHVRRWRRRRWRKCGGDGAPHRAGHVPGRGLRFGPNRQRAGPTPDAIKADRLKRLNDPMCDDDRGLSLRGYWILKASLSGAVQAEVKRALTMTPTLGCIGGGFGGYGTNGGGKLVLWRETATKLYLPRFYGVQRFGAPNSPPTHQPLSSEVRFEGKLRDEQRVPIDAYLESARDPRRMGGILSLPCGFGKTVAALYIVRELGVKTVVIVHKDFLMDQWRERIAQYLPGARVGVIKAKEVDVEDKDVVMASLQSLSMKEYDGDTFRGFGLLIVDECHRVGTEVFSRALLKVSCRYALGISATVDRKDGMTKAFVAFLGDVVFRGKRRIDDVQVRQLAYWASSEAYGREETMSGGRTNMSRMINNVTSYAPRTEAIVLAIAEVVAKEPGRKVLVLSDRKAQLRSIQEGLEREHVSAGFYWGGMKRDALEVTEREKQVMCATFAYAAEGMDVPSLDTLVLASPKSDIEQSVGRILRQKAEGRDRRPLVLDVVDQFSLFERQGAKRAAFYRRFKYDVKQYPLSGEA</sequence>
<keyword evidence="4" id="KW-0067">ATP-binding</keyword>
<proteinExistence type="predicted"/>
<dbReference type="InterPro" id="IPR050615">
    <property type="entry name" value="ATP-dep_DNA_Helicase"/>
</dbReference>
<feature type="transmembrane region" description="Helical" evidence="6">
    <location>
        <begin position="144"/>
        <end position="161"/>
    </location>
</feature>
<feature type="region of interest" description="Disordered" evidence="5">
    <location>
        <begin position="567"/>
        <end position="595"/>
    </location>
</feature>
<organism evidence="8 9">
    <name type="scientific">Chlamydomonas eustigma</name>
    <dbReference type="NCBI Taxonomy" id="1157962"/>
    <lineage>
        <taxon>Eukaryota</taxon>
        <taxon>Viridiplantae</taxon>
        <taxon>Chlorophyta</taxon>
        <taxon>core chlorophytes</taxon>
        <taxon>Chlorophyceae</taxon>
        <taxon>CS clade</taxon>
        <taxon>Chlamydomonadales</taxon>
        <taxon>Chlamydomonadaceae</taxon>
        <taxon>Chlamydomonas</taxon>
    </lineage>
</organism>
<evidence type="ECO:0000256" key="3">
    <source>
        <dbReference type="ARBA" id="ARBA00022806"/>
    </source>
</evidence>
<keyword evidence="3" id="KW-0347">Helicase</keyword>
<feature type="compositionally biased region" description="Pro residues" evidence="5">
    <location>
        <begin position="94"/>
        <end position="106"/>
    </location>
</feature>
<dbReference type="EMBL" id="BEGY01000127">
    <property type="protein sequence ID" value="GAX84533.1"/>
    <property type="molecule type" value="Genomic_DNA"/>
</dbReference>
<keyword evidence="2" id="KW-0378">Hydrolase</keyword>
<feature type="transmembrane region" description="Helical" evidence="6">
    <location>
        <begin position="269"/>
        <end position="289"/>
    </location>
</feature>
<evidence type="ECO:0000256" key="1">
    <source>
        <dbReference type="ARBA" id="ARBA00022741"/>
    </source>
</evidence>
<name>A0A250XNG5_9CHLO</name>
<gene>
    <name evidence="8" type="ORF">CEUSTIGMA_g11954.t1</name>
</gene>
<dbReference type="OrthoDB" id="16911at2759"/>
<dbReference type="GO" id="GO:0003677">
    <property type="term" value="F:DNA binding"/>
    <property type="evidence" value="ECO:0007669"/>
    <property type="project" value="InterPro"/>
</dbReference>
<comment type="caution">
    <text evidence="8">The sequence shown here is derived from an EMBL/GenBank/DDBJ whole genome shotgun (WGS) entry which is preliminary data.</text>
</comment>
<keyword evidence="9" id="KW-1185">Reference proteome</keyword>
<evidence type="ECO:0000256" key="2">
    <source>
        <dbReference type="ARBA" id="ARBA00022801"/>
    </source>
</evidence>
<dbReference type="SMART" id="SM00487">
    <property type="entry name" value="DEXDc"/>
    <property type="match status" value="1"/>
</dbReference>
<dbReference type="InterPro" id="IPR027417">
    <property type="entry name" value="P-loop_NTPase"/>
</dbReference>
<dbReference type="Gene3D" id="3.40.50.300">
    <property type="entry name" value="P-loop containing nucleotide triphosphate hydrolases"/>
    <property type="match status" value="2"/>
</dbReference>
<feature type="compositionally biased region" description="Pro residues" evidence="5">
    <location>
        <begin position="74"/>
        <end position="85"/>
    </location>
</feature>
<dbReference type="PANTHER" id="PTHR11274:SF0">
    <property type="entry name" value="GENERAL TRANSCRIPTION AND DNA REPAIR FACTOR IIH HELICASE SUBUNIT XPB"/>
    <property type="match status" value="1"/>
</dbReference>
<dbReference type="SUPFAM" id="SSF52540">
    <property type="entry name" value="P-loop containing nucleoside triphosphate hydrolases"/>
    <property type="match status" value="2"/>
</dbReference>